<reference evidence="3 4" key="1">
    <citation type="journal article" date="2019" name="Sci. Rep.">
        <title>Orb-weaving spider Araneus ventricosus genome elucidates the spidroin gene catalogue.</title>
        <authorList>
            <person name="Kono N."/>
            <person name="Nakamura H."/>
            <person name="Ohtoshi R."/>
            <person name="Moran D.A.P."/>
            <person name="Shinohara A."/>
            <person name="Yoshida Y."/>
            <person name="Fujiwara M."/>
            <person name="Mori M."/>
            <person name="Tomita M."/>
            <person name="Arakawa K."/>
        </authorList>
    </citation>
    <scope>NUCLEOTIDE SEQUENCE [LARGE SCALE GENOMIC DNA]</scope>
</reference>
<dbReference type="AlphaFoldDB" id="A0A4Y2QMG6"/>
<feature type="compositionally biased region" description="Acidic residues" evidence="2">
    <location>
        <begin position="41"/>
        <end position="55"/>
    </location>
</feature>
<feature type="compositionally biased region" description="Basic and acidic residues" evidence="2">
    <location>
        <begin position="56"/>
        <end position="72"/>
    </location>
</feature>
<keyword evidence="4" id="KW-1185">Reference proteome</keyword>
<feature type="coiled-coil region" evidence="1">
    <location>
        <begin position="103"/>
        <end position="208"/>
    </location>
</feature>
<sequence>MIQNLKMMIQNLNMMIQNLNIMKIKKAIFTLTVIKNYDSESEGADSESEDDEDQESNLHTDRSGISEGDKSMDFSADQNKFEDSGPGLSSLLHHYRNILRETKLHHEQEILSYKQNINELQSKLNSKVQEVEDLTLKNSELRKKCQKLRIEKNECINKISEEFAAQKKCQLFLESGAIEEINVLKLQVRHLEKEKSNFERENSFLKKSFFHRWTWSLLGGVHDRLLMPLEGAVRQLVSD</sequence>
<evidence type="ECO:0000313" key="3">
    <source>
        <dbReference type="EMBL" id="GBN64436.1"/>
    </source>
</evidence>
<evidence type="ECO:0000256" key="1">
    <source>
        <dbReference type="SAM" id="Coils"/>
    </source>
</evidence>
<dbReference type="Proteomes" id="UP000499080">
    <property type="component" value="Unassembled WGS sequence"/>
</dbReference>
<accession>A0A4Y2QMG6</accession>
<evidence type="ECO:0000313" key="4">
    <source>
        <dbReference type="Proteomes" id="UP000499080"/>
    </source>
</evidence>
<keyword evidence="1" id="KW-0175">Coiled coil</keyword>
<organism evidence="3 4">
    <name type="scientific">Araneus ventricosus</name>
    <name type="common">Orbweaver spider</name>
    <name type="synonym">Epeira ventricosa</name>
    <dbReference type="NCBI Taxonomy" id="182803"/>
    <lineage>
        <taxon>Eukaryota</taxon>
        <taxon>Metazoa</taxon>
        <taxon>Ecdysozoa</taxon>
        <taxon>Arthropoda</taxon>
        <taxon>Chelicerata</taxon>
        <taxon>Arachnida</taxon>
        <taxon>Araneae</taxon>
        <taxon>Araneomorphae</taxon>
        <taxon>Entelegynae</taxon>
        <taxon>Araneoidea</taxon>
        <taxon>Araneidae</taxon>
        <taxon>Araneus</taxon>
    </lineage>
</organism>
<proteinExistence type="predicted"/>
<comment type="caution">
    <text evidence="3">The sequence shown here is derived from an EMBL/GenBank/DDBJ whole genome shotgun (WGS) entry which is preliminary data.</text>
</comment>
<evidence type="ECO:0000256" key="2">
    <source>
        <dbReference type="SAM" id="MobiDB-lite"/>
    </source>
</evidence>
<protein>
    <submittedName>
        <fullName evidence="3">Uncharacterized protein</fullName>
    </submittedName>
</protein>
<dbReference type="EMBL" id="BGPR01014257">
    <property type="protein sequence ID" value="GBN64436.1"/>
    <property type="molecule type" value="Genomic_DNA"/>
</dbReference>
<gene>
    <name evidence="3" type="ORF">AVEN_83593_1</name>
</gene>
<feature type="region of interest" description="Disordered" evidence="2">
    <location>
        <begin position="41"/>
        <end position="79"/>
    </location>
</feature>
<name>A0A4Y2QMG6_ARAVE</name>
<dbReference type="OrthoDB" id="6427892at2759"/>